<dbReference type="SUPFAM" id="SSF54826">
    <property type="entry name" value="Enolase N-terminal domain-like"/>
    <property type="match status" value="1"/>
</dbReference>
<protein>
    <recommendedName>
        <fullName evidence="4">Mandelate racemase / muconate lactonizing enzyme, N-terminal domain</fullName>
    </recommendedName>
</protein>
<feature type="compositionally biased region" description="Low complexity" evidence="1">
    <location>
        <begin position="46"/>
        <end position="64"/>
    </location>
</feature>
<dbReference type="Gene3D" id="3.30.390.10">
    <property type="entry name" value="Enolase-like, N-terminal domain"/>
    <property type="match status" value="1"/>
</dbReference>
<evidence type="ECO:0000256" key="1">
    <source>
        <dbReference type="SAM" id="MobiDB-lite"/>
    </source>
</evidence>
<reference evidence="3" key="1">
    <citation type="submission" date="2016-06" db="EMBL/GenBank/DDBJ databases">
        <authorList>
            <person name="Varghese N."/>
            <person name="Submissions Spin"/>
        </authorList>
    </citation>
    <scope>NUCLEOTIDE SEQUENCE [LARGE SCALE GENOMIC DNA]</scope>
    <source>
        <strain evidence="3">DSM 45431</strain>
    </source>
</reference>
<dbReference type="STRING" id="568872.GA0070624_5178"/>
<proteinExistence type="predicted"/>
<organism evidence="2 3">
    <name type="scientific">Micromonospora rhizosphaerae</name>
    <dbReference type="NCBI Taxonomy" id="568872"/>
    <lineage>
        <taxon>Bacteria</taxon>
        <taxon>Bacillati</taxon>
        <taxon>Actinomycetota</taxon>
        <taxon>Actinomycetes</taxon>
        <taxon>Micromonosporales</taxon>
        <taxon>Micromonosporaceae</taxon>
        <taxon>Micromonospora</taxon>
    </lineage>
</organism>
<gene>
    <name evidence="2" type="ORF">GA0070624_5178</name>
</gene>
<dbReference type="EMBL" id="FMHV01000002">
    <property type="protein sequence ID" value="SCL35141.1"/>
    <property type="molecule type" value="Genomic_DNA"/>
</dbReference>
<dbReference type="AlphaFoldDB" id="A0A1C6T093"/>
<evidence type="ECO:0008006" key="4">
    <source>
        <dbReference type="Google" id="ProtNLM"/>
    </source>
</evidence>
<dbReference type="InterPro" id="IPR029017">
    <property type="entry name" value="Enolase-like_N"/>
</dbReference>
<name>A0A1C6T093_9ACTN</name>
<keyword evidence="3" id="KW-1185">Reference proteome</keyword>
<feature type="region of interest" description="Disordered" evidence="1">
    <location>
        <begin position="46"/>
        <end position="85"/>
    </location>
</feature>
<evidence type="ECO:0000313" key="3">
    <source>
        <dbReference type="Proteomes" id="UP000199413"/>
    </source>
</evidence>
<accession>A0A1C6T093</accession>
<dbReference type="Proteomes" id="UP000199413">
    <property type="component" value="Unassembled WGS sequence"/>
</dbReference>
<evidence type="ECO:0000313" key="2">
    <source>
        <dbReference type="EMBL" id="SCL35141.1"/>
    </source>
</evidence>
<sequence length="85" mass="8865">MAVMSTIVQAEAYLVDIAVETIRTDAVQAFVKRETVFVEVRTADGRQGTGYSYTTGTGGRARAPARPPGAPSDRPGRGPGRGGLA</sequence>